<comment type="subcellular location">
    <subcellularLocation>
        <location evidence="1">Endoplasmic reticulum membrane</location>
        <topology evidence="1">Single-pass type I membrane protein</topology>
    </subcellularLocation>
    <subcellularLocation>
        <location evidence="2">Nucleus</location>
    </subcellularLocation>
</comment>
<evidence type="ECO:0000256" key="11">
    <source>
        <dbReference type="ARBA" id="ARBA00023136"/>
    </source>
</evidence>
<dbReference type="GO" id="GO:0005789">
    <property type="term" value="C:endoplasmic reticulum membrane"/>
    <property type="evidence" value="ECO:0007669"/>
    <property type="project" value="UniProtKB-SubCell"/>
</dbReference>
<name>A0A9W9ADA4_9AGAR</name>
<keyword evidence="4" id="KW-0805">Transcription regulation</keyword>
<comment type="similarity">
    <text evidence="14">Belongs to the IRC22 family.</text>
</comment>
<keyword evidence="10 17" id="KW-1133">Transmembrane helix</keyword>
<dbReference type="SMART" id="SM00320">
    <property type="entry name" value="WD40"/>
    <property type="match status" value="4"/>
</dbReference>
<comment type="similarity">
    <text evidence="3">Belongs to the WD repeat SWD2 family.</text>
</comment>
<evidence type="ECO:0000256" key="1">
    <source>
        <dbReference type="ARBA" id="ARBA00004115"/>
    </source>
</evidence>
<proteinExistence type="inferred from homology"/>
<dbReference type="AlphaFoldDB" id="A0A9W9ADA4"/>
<organism evidence="18 19">
    <name type="scientific">Lentinula aciculospora</name>
    <dbReference type="NCBI Taxonomy" id="153920"/>
    <lineage>
        <taxon>Eukaryota</taxon>
        <taxon>Fungi</taxon>
        <taxon>Dikarya</taxon>
        <taxon>Basidiomycota</taxon>
        <taxon>Agaricomycotina</taxon>
        <taxon>Agaricomycetes</taxon>
        <taxon>Agaricomycetidae</taxon>
        <taxon>Agaricales</taxon>
        <taxon>Marasmiineae</taxon>
        <taxon>Omphalotaceae</taxon>
        <taxon>Lentinula</taxon>
    </lineage>
</organism>
<evidence type="ECO:0000313" key="19">
    <source>
        <dbReference type="Proteomes" id="UP001150266"/>
    </source>
</evidence>
<dbReference type="Pfam" id="PF00400">
    <property type="entry name" value="WD40"/>
    <property type="match status" value="3"/>
</dbReference>
<dbReference type="SUPFAM" id="SSF50978">
    <property type="entry name" value="WD40 repeat-like"/>
    <property type="match status" value="1"/>
</dbReference>
<dbReference type="InterPro" id="IPR001680">
    <property type="entry name" value="WD40_rpt"/>
</dbReference>
<keyword evidence="11 17" id="KW-0472">Membrane</keyword>
<evidence type="ECO:0000256" key="5">
    <source>
        <dbReference type="ARBA" id="ARBA00022574"/>
    </source>
</evidence>
<evidence type="ECO:0000256" key="10">
    <source>
        <dbReference type="ARBA" id="ARBA00022989"/>
    </source>
</evidence>
<evidence type="ECO:0000256" key="12">
    <source>
        <dbReference type="ARBA" id="ARBA00023242"/>
    </source>
</evidence>
<dbReference type="EMBL" id="JAOTPV010000007">
    <property type="protein sequence ID" value="KAJ4480049.1"/>
    <property type="molecule type" value="Genomic_DNA"/>
</dbReference>
<keyword evidence="8" id="KW-0677">Repeat</keyword>
<keyword evidence="4" id="KW-0806">Transcription termination</keyword>
<dbReference type="InterPro" id="IPR015943">
    <property type="entry name" value="WD40/YVTN_repeat-like_dom_sf"/>
</dbReference>
<sequence length="646" mass="70561">MAPTNANNGPSPAQLALTNALMLKLKPSRIFKTAVENPAVSPSRPALGPRHITGICFDDRGDQLLTAAEDETFRLYNCKSGKHLKTLQSKKYGIDLPRFTHKSTAIIHASTKEDDGIRYHSLHDNKYLSYFKGHKGRVISLEVSPLDDGFMSGSLDKTVRLWDLRAPNCRGLLTLPAPPVIAYDTSGVVFAVAVNHYSRILFYDQANYDKAPFLVITLEDPTLTLISYPPRPPYMTSLSFSSNGKYLLVGCSGDAHYILDAFGGHLIAKLEGHVGLERRSVAAALTIQPDKGCSGEEVSWTPDSKFIVGGSLDGKVLVWDVQDLHVPQGPVNLKAAPRQIQPLVAHDGHPGISRCVKFNPRYGIMATAGAELAFWLPDTALESEEVARDLLKKKAPALTPTLSVASLALGNDILEEEQIIVETEDIEPQFLAAAAWPDTNPFGHVVNGEKNTIGVLVENRLNRNTTLLNVAGAFYQPDTDVLVRNLSAMTYNLELIDGVKLQLPYTFFSEFKPGDLRLAVWLEHMVQGEKQQVIAYDSIVTIVEPEGSWFDFKLLSTYLVVSGLVAGLGYFAYLSFVPQPKRSRKAAVSAPIGTVTATGAGGYQEEWIPSHHLRKNKKKSGAVSSGDELSGAETSGTEGKRRKGKK</sequence>
<comment type="function">
    <text evidence="13">Is probably involved in a pathway contributing to genomic integrity.</text>
</comment>
<dbReference type="Gene3D" id="2.130.10.10">
    <property type="entry name" value="YVTN repeat-like/Quinoprotein amine dehydrogenase"/>
    <property type="match status" value="2"/>
</dbReference>
<dbReference type="GO" id="GO:0048188">
    <property type="term" value="C:Set1C/COMPASS complex"/>
    <property type="evidence" value="ECO:0007669"/>
    <property type="project" value="TreeGrafter"/>
</dbReference>
<dbReference type="InterPro" id="IPR036322">
    <property type="entry name" value="WD40_repeat_dom_sf"/>
</dbReference>
<gene>
    <name evidence="18" type="ORF">J3R30DRAFT_3733123</name>
</gene>
<dbReference type="InterPro" id="IPR037867">
    <property type="entry name" value="Swd2/WDR82"/>
</dbReference>
<dbReference type="PROSITE" id="PS50082">
    <property type="entry name" value="WD_REPEATS_2"/>
    <property type="match status" value="2"/>
</dbReference>
<evidence type="ECO:0000313" key="18">
    <source>
        <dbReference type="EMBL" id="KAJ4480049.1"/>
    </source>
</evidence>
<feature type="compositionally biased region" description="Basic residues" evidence="16">
    <location>
        <begin position="611"/>
        <end position="620"/>
    </location>
</feature>
<evidence type="ECO:0000256" key="16">
    <source>
        <dbReference type="SAM" id="MobiDB-lite"/>
    </source>
</evidence>
<dbReference type="GO" id="GO:0003682">
    <property type="term" value="F:chromatin binding"/>
    <property type="evidence" value="ECO:0007669"/>
    <property type="project" value="TreeGrafter"/>
</dbReference>
<feature type="repeat" description="WD" evidence="15">
    <location>
        <begin position="298"/>
        <end position="322"/>
    </location>
</feature>
<keyword evidence="9" id="KW-0256">Endoplasmic reticulum</keyword>
<dbReference type="OrthoDB" id="27537at2759"/>
<dbReference type="PANTHER" id="PTHR19861">
    <property type="entry name" value="WD40 REPEAT PROTEIN SWD2"/>
    <property type="match status" value="1"/>
</dbReference>
<protein>
    <submittedName>
        <fullName evidence="18">WD40-repeat-containing domain protein</fullName>
    </submittedName>
</protein>
<evidence type="ECO:0000256" key="13">
    <source>
        <dbReference type="ARBA" id="ARBA00037565"/>
    </source>
</evidence>
<dbReference type="InterPro" id="IPR019775">
    <property type="entry name" value="WD40_repeat_CS"/>
</dbReference>
<reference evidence="18" key="1">
    <citation type="submission" date="2022-08" db="EMBL/GenBank/DDBJ databases">
        <title>A Global Phylogenomic Analysis of the Shiitake Genus Lentinula.</title>
        <authorList>
            <consortium name="DOE Joint Genome Institute"/>
            <person name="Sierra-Patev S."/>
            <person name="Min B."/>
            <person name="Naranjo-Ortiz M."/>
            <person name="Looney B."/>
            <person name="Konkel Z."/>
            <person name="Slot J.C."/>
            <person name="Sakamoto Y."/>
            <person name="Steenwyk J.L."/>
            <person name="Rokas A."/>
            <person name="Carro J."/>
            <person name="Camarero S."/>
            <person name="Ferreira P."/>
            <person name="Molpeceres G."/>
            <person name="Ruiz-Duenas F.J."/>
            <person name="Serrano A."/>
            <person name="Henrissat B."/>
            <person name="Drula E."/>
            <person name="Hughes K.W."/>
            <person name="Mata J.L."/>
            <person name="Ishikawa N.K."/>
            <person name="Vargas-Isla R."/>
            <person name="Ushijima S."/>
            <person name="Smith C.A."/>
            <person name="Ahrendt S."/>
            <person name="Andreopoulos W."/>
            <person name="He G."/>
            <person name="Labutti K."/>
            <person name="Lipzen A."/>
            <person name="Ng V."/>
            <person name="Riley R."/>
            <person name="Sandor L."/>
            <person name="Barry K."/>
            <person name="Martinez A.T."/>
            <person name="Xiao Y."/>
            <person name="Gibbons J.G."/>
            <person name="Terashima K."/>
            <person name="Grigoriev I.V."/>
            <person name="Hibbett D.S."/>
        </authorList>
    </citation>
    <scope>NUCLEOTIDE SEQUENCE</scope>
    <source>
        <strain evidence="18">JLM2183</strain>
    </source>
</reference>
<evidence type="ECO:0000256" key="4">
    <source>
        <dbReference type="ARBA" id="ARBA00022472"/>
    </source>
</evidence>
<evidence type="ECO:0000256" key="15">
    <source>
        <dbReference type="PROSITE-ProRule" id="PRU00221"/>
    </source>
</evidence>
<dbReference type="PROSITE" id="PS50294">
    <property type="entry name" value="WD_REPEATS_REGION"/>
    <property type="match status" value="1"/>
</dbReference>
<keyword evidence="4" id="KW-0804">Transcription</keyword>
<evidence type="ECO:0000256" key="7">
    <source>
        <dbReference type="ARBA" id="ARBA00022729"/>
    </source>
</evidence>
<feature type="transmembrane region" description="Helical" evidence="17">
    <location>
        <begin position="555"/>
        <end position="576"/>
    </location>
</feature>
<evidence type="ECO:0000256" key="14">
    <source>
        <dbReference type="ARBA" id="ARBA00038311"/>
    </source>
</evidence>
<dbReference type="GO" id="GO:0006353">
    <property type="term" value="P:DNA-templated transcription termination"/>
    <property type="evidence" value="ECO:0007669"/>
    <property type="project" value="UniProtKB-KW"/>
</dbReference>
<evidence type="ECO:0000256" key="9">
    <source>
        <dbReference type="ARBA" id="ARBA00022824"/>
    </source>
</evidence>
<accession>A0A9W9ADA4</accession>
<evidence type="ECO:0000256" key="8">
    <source>
        <dbReference type="ARBA" id="ARBA00022737"/>
    </source>
</evidence>
<keyword evidence="12" id="KW-0539">Nucleus</keyword>
<evidence type="ECO:0000256" key="17">
    <source>
        <dbReference type="SAM" id="Phobius"/>
    </source>
</evidence>
<keyword evidence="6 17" id="KW-0812">Transmembrane</keyword>
<dbReference type="Proteomes" id="UP001150266">
    <property type="component" value="Unassembled WGS sequence"/>
</dbReference>
<keyword evidence="19" id="KW-1185">Reference proteome</keyword>
<dbReference type="PANTHER" id="PTHR19861:SF0">
    <property type="entry name" value="WD REPEAT-CONTAINING PROTEIN 82"/>
    <property type="match status" value="1"/>
</dbReference>
<dbReference type="InterPro" id="IPR020472">
    <property type="entry name" value="WD40_PAC1"/>
</dbReference>
<feature type="region of interest" description="Disordered" evidence="16">
    <location>
        <begin position="609"/>
        <end position="646"/>
    </location>
</feature>
<dbReference type="PRINTS" id="PR00320">
    <property type="entry name" value="GPROTEINBRPT"/>
</dbReference>
<evidence type="ECO:0000256" key="3">
    <source>
        <dbReference type="ARBA" id="ARBA00005616"/>
    </source>
</evidence>
<dbReference type="Pfam" id="PF03896">
    <property type="entry name" value="TRAP_alpha"/>
    <property type="match status" value="1"/>
</dbReference>
<evidence type="ECO:0000256" key="6">
    <source>
        <dbReference type="ARBA" id="ARBA00022692"/>
    </source>
</evidence>
<comment type="caution">
    <text evidence="18">The sequence shown here is derived from an EMBL/GenBank/DDBJ whole genome shotgun (WGS) entry which is preliminary data.</text>
</comment>
<feature type="repeat" description="WD" evidence="15">
    <location>
        <begin position="131"/>
        <end position="165"/>
    </location>
</feature>
<keyword evidence="5 15" id="KW-0853">WD repeat</keyword>
<keyword evidence="7" id="KW-0732">Signal</keyword>
<dbReference type="PROSITE" id="PS00678">
    <property type="entry name" value="WD_REPEATS_1"/>
    <property type="match status" value="1"/>
</dbReference>
<dbReference type="InterPro" id="IPR005595">
    <property type="entry name" value="TRAP_alpha"/>
</dbReference>
<evidence type="ECO:0000256" key="2">
    <source>
        <dbReference type="ARBA" id="ARBA00004123"/>
    </source>
</evidence>